<dbReference type="SUPFAM" id="SSF46785">
    <property type="entry name" value="Winged helix' DNA-binding domain"/>
    <property type="match status" value="1"/>
</dbReference>
<dbReference type="Proteomes" id="UP000245429">
    <property type="component" value="Chromosome"/>
</dbReference>
<name>A0A2U8QZN7_9FLAO</name>
<dbReference type="GO" id="GO:0043565">
    <property type="term" value="F:sequence-specific DNA binding"/>
    <property type="evidence" value="ECO:0007669"/>
    <property type="project" value="InterPro"/>
</dbReference>
<reference evidence="2 3" key="1">
    <citation type="submission" date="2018-05" db="EMBL/GenBank/DDBJ databases">
        <title>Flavobacterium sp. MEBiC07310.</title>
        <authorList>
            <person name="Baek K."/>
        </authorList>
    </citation>
    <scope>NUCLEOTIDE SEQUENCE [LARGE SCALE GENOMIC DNA]</scope>
    <source>
        <strain evidence="2 3">MEBiC07310</strain>
    </source>
</reference>
<dbReference type="InterPro" id="IPR036390">
    <property type="entry name" value="WH_DNA-bd_sf"/>
</dbReference>
<dbReference type="InterPro" id="IPR011991">
    <property type="entry name" value="ArsR-like_HTH"/>
</dbReference>
<evidence type="ECO:0000313" key="2">
    <source>
        <dbReference type="EMBL" id="AWM15346.1"/>
    </source>
</evidence>
<dbReference type="InterPro" id="IPR036388">
    <property type="entry name" value="WH-like_DNA-bd_sf"/>
</dbReference>
<dbReference type="KEGG" id="fse:DI487_12635"/>
<dbReference type="AlphaFoldDB" id="A0A2U8QZN7"/>
<dbReference type="Gene3D" id="1.10.10.10">
    <property type="entry name" value="Winged helix-like DNA-binding domain superfamily/Winged helix DNA-binding domain"/>
    <property type="match status" value="1"/>
</dbReference>
<keyword evidence="3" id="KW-1185">Reference proteome</keyword>
<dbReference type="OrthoDB" id="9807907at2"/>
<organism evidence="2 3">
    <name type="scientific">Flavobacterium sediminis</name>
    <dbReference type="NCBI Taxonomy" id="2201181"/>
    <lineage>
        <taxon>Bacteria</taxon>
        <taxon>Pseudomonadati</taxon>
        <taxon>Bacteroidota</taxon>
        <taxon>Flavobacteriia</taxon>
        <taxon>Flavobacteriales</taxon>
        <taxon>Flavobacteriaceae</taxon>
        <taxon>Flavobacterium</taxon>
    </lineage>
</organism>
<evidence type="ECO:0000313" key="3">
    <source>
        <dbReference type="Proteomes" id="UP000245429"/>
    </source>
</evidence>
<dbReference type="InterPro" id="IPR001845">
    <property type="entry name" value="HTH_ArsR_DNA-bd_dom"/>
</dbReference>
<dbReference type="EMBL" id="CP029463">
    <property type="protein sequence ID" value="AWM15346.1"/>
    <property type="molecule type" value="Genomic_DNA"/>
</dbReference>
<dbReference type="Pfam" id="PF13412">
    <property type="entry name" value="HTH_24"/>
    <property type="match status" value="1"/>
</dbReference>
<evidence type="ECO:0000259" key="1">
    <source>
        <dbReference type="PROSITE" id="PS50987"/>
    </source>
</evidence>
<gene>
    <name evidence="2" type="ORF">DI487_12635</name>
</gene>
<dbReference type="PRINTS" id="PR00033">
    <property type="entry name" value="HTHASNC"/>
</dbReference>
<feature type="domain" description="HTH arsR-type" evidence="1">
    <location>
        <begin position="1"/>
        <end position="66"/>
    </location>
</feature>
<proteinExistence type="predicted"/>
<dbReference type="PROSITE" id="PS50987">
    <property type="entry name" value="HTH_ARSR_2"/>
    <property type="match status" value="1"/>
</dbReference>
<dbReference type="GO" id="GO:0003700">
    <property type="term" value="F:DNA-binding transcription factor activity"/>
    <property type="evidence" value="ECO:0007669"/>
    <property type="project" value="InterPro"/>
</dbReference>
<sequence>MLTESRVDILKIIHKNSKITIRELSENIGLSLSAIDKNLLFLKDLGILKRMKGANGGYWVIHFKLP</sequence>
<accession>A0A2U8QZN7</accession>
<dbReference type="CDD" id="cd00090">
    <property type="entry name" value="HTH_ARSR"/>
    <property type="match status" value="1"/>
</dbReference>
<dbReference type="InterPro" id="IPR000485">
    <property type="entry name" value="AsnC-type_HTH_dom"/>
</dbReference>
<dbReference type="RefSeq" id="WP_084656870.1">
    <property type="nucleotide sequence ID" value="NZ_CP029463.1"/>
</dbReference>
<protein>
    <submittedName>
        <fullName evidence="2">ArsR family transcriptional regulator</fullName>
    </submittedName>
</protein>